<dbReference type="eggNOG" id="KOG4674">
    <property type="taxonomic scope" value="Eukaryota"/>
</dbReference>
<dbReference type="GO" id="GO:0005643">
    <property type="term" value="C:nuclear pore"/>
    <property type="evidence" value="ECO:0007669"/>
    <property type="project" value="TreeGrafter"/>
</dbReference>
<evidence type="ECO:0000256" key="5">
    <source>
        <dbReference type="SAM" id="MobiDB-lite"/>
    </source>
</evidence>
<dbReference type="PANTHER" id="PTHR18898:SF2">
    <property type="entry name" value="NUCLEOPROTEIN TPR"/>
    <property type="match status" value="1"/>
</dbReference>
<feature type="region of interest" description="Disordered" evidence="5">
    <location>
        <begin position="414"/>
        <end position="436"/>
    </location>
</feature>
<feature type="region of interest" description="Disordered" evidence="5">
    <location>
        <begin position="1664"/>
        <end position="1694"/>
    </location>
</feature>
<feature type="domain" description="Nucleoprotein TPR/MLP1-2" evidence="6">
    <location>
        <begin position="1099"/>
        <end position="1225"/>
    </location>
</feature>
<dbReference type="Pfam" id="PF07926">
    <property type="entry name" value="TPR_MLP1_2"/>
    <property type="match status" value="1"/>
</dbReference>
<feature type="coiled-coil region" evidence="4">
    <location>
        <begin position="194"/>
        <end position="235"/>
    </location>
</feature>
<evidence type="ECO:0000256" key="4">
    <source>
        <dbReference type="SAM" id="Coils"/>
    </source>
</evidence>
<evidence type="ECO:0000259" key="8">
    <source>
        <dbReference type="Pfam" id="PF25785"/>
    </source>
</evidence>
<feature type="compositionally biased region" description="Polar residues" evidence="5">
    <location>
        <begin position="1965"/>
        <end position="1985"/>
    </location>
</feature>
<feature type="compositionally biased region" description="Acidic residues" evidence="5">
    <location>
        <begin position="69"/>
        <end position="82"/>
    </location>
</feature>
<dbReference type="InterPro" id="IPR057577">
    <property type="entry name" value="Nucleoprot-TPR/MLP1_dom"/>
</dbReference>
<feature type="region of interest" description="Disordered" evidence="5">
    <location>
        <begin position="39"/>
        <end position="91"/>
    </location>
</feature>
<sequence>MGDWIPFDSTWMILPSPLTYSRLYGNLVRLEPAHARNSTSLLRAMEDPDTPTVGEEGVMSESDHGQNVDTEDSTSTIDEEEASATSQVADAETMESLRLQVKQLEEALTVAEANFEHRVHWADTKNRQFVSELAAVRQELAKEKQITEEKERVVVQLQMELTTRDEQLRTTQDLNLSVRVETLEAEKRDLVMIVSKRQQEIDRLTEQSEGLQEQTQALRLELRAANNRITELESETMKDKLLLSGKDQEITQARKTSEWLNAELKQKSEEFLSYRLEKTAQISEAQSQLDNAIEEKSSLESKNRVLQQRAEGLEQKVQELLQKLNESETRLVMNEQQFKKEMDAQKRLNELYENNIKEGQSHMQEMQKTLTEAQEDWETTKDELEEKIRQLEGESSHWREQFDRLYEETDRLRHQAKEADDTRTSTDEQANFGRSSQGSRLMLRGMTYTTLYASYEEEKQQRLEIERELEITRERFAEAYERLEHLSPYVQDLEKESRQLQVRYDKLFTDLSRALEDKKTAVARCVQAEAERAKQAEELKMMEQDVRDLSRQVRIFCIQLQQTKSGTWEDTERYLQELTARFGAGEEVDEAPTDALISQRLVEVTSLEGLVQQNVDLRRLARSLARQFEECQQKLEQQRSEFVTTEIEQARTRIQELEENAEKMARQLRYVVKQRNDLRAVLEGKANGIQVSPAKSSAGRPETPLGNSRSDGMLAESEYERLYRELQRDHDNLIKESGTSTKELSNQVDKLRQERSDLAIQVAKLNHQINFQNERYQLLATNADMQSREISQLRERLANMANAATQQDAKTQELTNGLMSERLRAEQLSSQIQQLKIEREVWEASKDRAVRESQDLLTERNLANERARAVQRQLEDREDNWRTERKRLEDKLDAAERELALVRKQLQDASEENRAILARKDTEVRGTQSKVERLTAECEKVKGELMLSRNKEENLAQRLAEITDRLTLAEAKLLSYEGREGGESTPETAEKRVRDLEKELADARRQIMRLQEDVQMSKEREANLKELANASEQQLLEFNETYDTYKAAKEKEIGELEERLRDVDNARNEILEQMKNTDRELIESREKTEAQRHEFEQRIRTLEAQIETIKKTEEAAIKSQEEMQEDVKRHARIAQQAKESYEREVVAHSSALQAVQQLKAQFEKVKADLGEAQQRSTLAESELQTASKSWDDTKKQLEEQIEEARRRMEDLQAQNELLHSQFERMQEGQKVSDSVMEGGQGQTDDAERIIRELRELVKYARNERDILRTKLDIATSENNRFKMELQHLQSTLDETRARLDEERRRSQDALQDDRRHKELMDKIEQANLLRESNVTLRDQVEQSAKKVKDLEEKLKESVKELEPLREQVVTLQAEVEVRKDENASLTEDNKRWKDRVDQILRKYQRIDPHDYDTLKQDVEKLTKEKDELTETKNQCETQKEQFAAKVKELEDKNKRFLEIARKQKEALDVRSKQLLEMTTKLNEWSGKEAQMAEKDKEIASLKEQLANPEKNEQFLAMKAEMDKRRSDIIQQANSTLAKFKERNNSLKDELKTVKQENATLQQQLTVLQQEVAQLKDSSLTKNDAVPERVQQLEQQLAQIQSESDRRVAAALDEWKSKNTGEMEALKLRKQLLESQLASEKRRVGTLNEKIKGLEEGLASATAGTAPPQVLEGNQIGGKRQREEEDENVVEPQTQGEEGVVAPALVEAGTPLVKEPIGSSGDDIPAAKKARVEVIETQSIEAAVIPEVTSEPVEMGTASAMTGEALKQEMIATTEEVLDTAMSPDNSVQDLTPESRPNVEITPPVTVSIIKEAIPPEAAEAITHLPGASTPAQTSIVEEIVTEETGAEIAVETKLNVAVDDAEEILEDVTTEEAGNLIVGDEEGEIQEGVNVEEPEGEEVLHEEEEMTGVTEGEVIETEGPQVEDVTDEIAAAGTEEIEQATGIVEEEPEVVPSVTTGEREEPNNGDATITAETQSPSISDSGLVESTGTVTPVELPTTVETVPVPTTSIPATELNVAAPEFIPAQPPPAAGTVTATITTAASTSIPNPEDPAYRMALLKRKLQAAQMEVAAAAIATSTSSVAPRSGSAQPIEGGPRKLLRTTPAVGLVTETPTSTPGTNGQDVNAATETPTTPTRGRGRGVRRAARFRGGSPATGARGRGVRGRGAKAKEQK</sequence>
<organism evidence="9 10">
    <name type="scientific">Spizellomyces punctatus (strain DAOM BR117)</name>
    <dbReference type="NCBI Taxonomy" id="645134"/>
    <lineage>
        <taxon>Eukaryota</taxon>
        <taxon>Fungi</taxon>
        <taxon>Fungi incertae sedis</taxon>
        <taxon>Chytridiomycota</taxon>
        <taxon>Chytridiomycota incertae sedis</taxon>
        <taxon>Chytridiomycetes</taxon>
        <taxon>Spizellomycetales</taxon>
        <taxon>Spizellomycetaceae</taxon>
        <taxon>Spizellomyces</taxon>
    </lineage>
</organism>
<dbReference type="STRING" id="645134.A0A0L0HVD0"/>
<dbReference type="Pfam" id="PF25481">
    <property type="entry name" value="Nucleoprot-TPR"/>
    <property type="match status" value="1"/>
</dbReference>
<dbReference type="OrthoDB" id="343070at2759"/>
<dbReference type="Gene3D" id="1.10.287.1490">
    <property type="match status" value="1"/>
</dbReference>
<feature type="coiled-coil region" evidence="4">
    <location>
        <begin position="1491"/>
        <end position="1649"/>
    </location>
</feature>
<evidence type="ECO:0000259" key="6">
    <source>
        <dbReference type="Pfam" id="PF07926"/>
    </source>
</evidence>
<dbReference type="Pfam" id="PF25785">
    <property type="entry name" value="TPR"/>
    <property type="match status" value="1"/>
</dbReference>
<protein>
    <submittedName>
        <fullName evidence="9">Uncharacterized protein</fullName>
    </submittedName>
</protein>
<feature type="compositionally biased region" description="Low complexity" evidence="5">
    <location>
        <begin position="2125"/>
        <end position="2135"/>
    </location>
</feature>
<dbReference type="GO" id="GO:0017056">
    <property type="term" value="F:structural constituent of nuclear pore"/>
    <property type="evidence" value="ECO:0007669"/>
    <property type="project" value="TreeGrafter"/>
</dbReference>
<keyword evidence="3" id="KW-0539">Nucleus</keyword>
<dbReference type="Proteomes" id="UP000053201">
    <property type="component" value="Unassembled WGS sequence"/>
</dbReference>
<feature type="compositionally biased region" description="Polar residues" evidence="5">
    <location>
        <begin position="427"/>
        <end position="436"/>
    </location>
</feature>
<dbReference type="InterPro" id="IPR057974">
    <property type="entry name" value="NUA/TPR/MLP1-2-like_dom"/>
</dbReference>
<accession>A0A0L0HVD0</accession>
<dbReference type="OMA" id="HAQQNYE"/>
<dbReference type="GeneID" id="27691996"/>
<dbReference type="EMBL" id="KQ257450">
    <property type="protein sequence ID" value="KND05042.1"/>
    <property type="molecule type" value="Genomic_DNA"/>
</dbReference>
<dbReference type="PANTHER" id="PTHR18898">
    <property type="entry name" value="NUCLEOPROTEIN TPR-RELATED"/>
    <property type="match status" value="1"/>
</dbReference>
<feature type="compositionally biased region" description="Basic and acidic residues" evidence="5">
    <location>
        <begin position="414"/>
        <end position="426"/>
    </location>
</feature>
<dbReference type="InterPro" id="IPR012929">
    <property type="entry name" value="Nucleoprot-TPR/MLP1-2_dom"/>
</dbReference>
<feature type="compositionally biased region" description="Polar residues" evidence="5">
    <location>
        <begin position="2110"/>
        <end position="2124"/>
    </location>
</feature>
<feature type="domain" description="NUA/TPR/MLP1-2-like" evidence="8">
    <location>
        <begin position="526"/>
        <end position="632"/>
    </location>
</feature>
<feature type="coiled-coil region" evidence="4">
    <location>
        <begin position="275"/>
        <end position="408"/>
    </location>
</feature>
<feature type="compositionally biased region" description="Basic residues" evidence="5">
    <location>
        <begin position="2136"/>
        <end position="2146"/>
    </location>
</feature>
<evidence type="ECO:0000313" key="9">
    <source>
        <dbReference type="EMBL" id="KND05042.1"/>
    </source>
</evidence>
<feature type="compositionally biased region" description="Low complexity" evidence="5">
    <location>
        <begin position="2147"/>
        <end position="2156"/>
    </location>
</feature>
<name>A0A0L0HVD0_SPIPD</name>
<dbReference type="RefSeq" id="XP_016613081.1">
    <property type="nucleotide sequence ID" value="XM_016757014.1"/>
</dbReference>
<evidence type="ECO:0000259" key="7">
    <source>
        <dbReference type="Pfam" id="PF25481"/>
    </source>
</evidence>
<feature type="coiled-coil region" evidence="4">
    <location>
        <begin position="455"/>
        <end position="552"/>
    </location>
</feature>
<evidence type="ECO:0000256" key="1">
    <source>
        <dbReference type="ARBA" id="ARBA00004123"/>
    </source>
</evidence>
<feature type="domain" description="Nucleoprotein TPR/MPL1" evidence="7">
    <location>
        <begin position="248"/>
        <end position="311"/>
    </location>
</feature>
<feature type="region of interest" description="Disordered" evidence="5">
    <location>
        <begin position="1953"/>
        <end position="1985"/>
    </location>
</feature>
<feature type="coiled-coil region" evidence="4">
    <location>
        <begin position="716"/>
        <end position="1466"/>
    </location>
</feature>
<dbReference type="GO" id="GO:0006606">
    <property type="term" value="P:protein import into nucleus"/>
    <property type="evidence" value="ECO:0007669"/>
    <property type="project" value="InterPro"/>
</dbReference>
<keyword evidence="2 4" id="KW-0175">Coiled coil</keyword>
<proteinExistence type="predicted"/>
<keyword evidence="10" id="KW-1185">Reference proteome</keyword>
<dbReference type="VEuPathDB" id="FungiDB:SPPG_08871"/>
<reference evidence="9 10" key="1">
    <citation type="submission" date="2009-08" db="EMBL/GenBank/DDBJ databases">
        <title>The Genome Sequence of Spizellomyces punctatus strain DAOM BR117.</title>
        <authorList>
            <consortium name="The Broad Institute Genome Sequencing Platform"/>
            <person name="Russ C."/>
            <person name="Cuomo C."/>
            <person name="Shea T."/>
            <person name="Young S.K."/>
            <person name="Zeng Q."/>
            <person name="Koehrsen M."/>
            <person name="Haas B."/>
            <person name="Borodovsky M."/>
            <person name="Guigo R."/>
            <person name="Alvarado L."/>
            <person name="Berlin A."/>
            <person name="Bochicchio J."/>
            <person name="Borenstein D."/>
            <person name="Chapman S."/>
            <person name="Chen Z."/>
            <person name="Engels R."/>
            <person name="Freedman E."/>
            <person name="Gellesch M."/>
            <person name="Goldberg J."/>
            <person name="Griggs A."/>
            <person name="Gujja S."/>
            <person name="Heiman D."/>
            <person name="Hepburn T."/>
            <person name="Howarth C."/>
            <person name="Jen D."/>
            <person name="Larson L."/>
            <person name="Lewis B."/>
            <person name="Mehta T."/>
            <person name="Park D."/>
            <person name="Pearson M."/>
            <person name="Roberts A."/>
            <person name="Saif S."/>
            <person name="Shenoy N."/>
            <person name="Sisk P."/>
            <person name="Stolte C."/>
            <person name="Sykes S."/>
            <person name="Thomson T."/>
            <person name="Walk T."/>
            <person name="White J."/>
            <person name="Yandava C."/>
            <person name="Burger G."/>
            <person name="Gray M.W."/>
            <person name="Holland P.W.H."/>
            <person name="King N."/>
            <person name="Lang F.B.F."/>
            <person name="Roger A.J."/>
            <person name="Ruiz-Trillo I."/>
            <person name="Lander E."/>
            <person name="Nusbaum C."/>
        </authorList>
    </citation>
    <scope>NUCLEOTIDE SEQUENCE [LARGE SCALE GENOMIC DNA]</scope>
    <source>
        <strain evidence="9 10">DAOM BR117</strain>
    </source>
</reference>
<evidence type="ECO:0000256" key="3">
    <source>
        <dbReference type="ARBA" id="ARBA00023242"/>
    </source>
</evidence>
<dbReference type="InParanoid" id="A0A0L0HVD0"/>
<gene>
    <name evidence="9" type="ORF">SPPG_08871</name>
</gene>
<evidence type="ECO:0000313" key="10">
    <source>
        <dbReference type="Proteomes" id="UP000053201"/>
    </source>
</evidence>
<evidence type="ECO:0000256" key="2">
    <source>
        <dbReference type="ARBA" id="ARBA00023054"/>
    </source>
</evidence>
<dbReference type="FunCoup" id="A0A0L0HVD0">
    <property type="interactions" value="597"/>
</dbReference>
<feature type="coiled-coil region" evidence="4">
    <location>
        <begin position="607"/>
        <end position="674"/>
    </location>
</feature>
<feature type="coiled-coil region" evidence="4">
    <location>
        <begin position="94"/>
        <end position="150"/>
    </location>
</feature>
<feature type="region of interest" description="Disordered" evidence="5">
    <location>
        <begin position="2108"/>
        <end position="2172"/>
    </location>
</feature>
<feature type="region of interest" description="Disordered" evidence="5">
    <location>
        <begin position="691"/>
        <end position="711"/>
    </location>
</feature>
<dbReference type="GO" id="GO:0006406">
    <property type="term" value="P:mRNA export from nucleus"/>
    <property type="evidence" value="ECO:0007669"/>
    <property type="project" value="TreeGrafter"/>
</dbReference>
<comment type="subcellular location">
    <subcellularLocation>
        <location evidence="1">Nucleus</location>
    </subcellularLocation>
</comment>